<name>A0ABX5M3D1_9GAMM</name>
<protein>
    <submittedName>
        <fullName evidence="1">Uncharacterized protein</fullName>
    </submittedName>
</protein>
<evidence type="ECO:0000313" key="2">
    <source>
        <dbReference type="Proteomes" id="UP000248090"/>
    </source>
</evidence>
<dbReference type="RefSeq" id="WP_110186601.1">
    <property type="nucleotide sequence ID" value="NZ_LAPT01000025.1"/>
</dbReference>
<dbReference type="EMBL" id="LAPT01000025">
    <property type="protein sequence ID" value="PXF32091.1"/>
    <property type="molecule type" value="Genomic_DNA"/>
</dbReference>
<comment type="caution">
    <text evidence="1">The sequence shown here is derived from an EMBL/GenBank/DDBJ whole genome shotgun (WGS) entry which is preliminary data.</text>
</comment>
<accession>A0ABX5M3D1</accession>
<gene>
    <name evidence="1" type="ORF">WH50_06450</name>
</gene>
<proteinExistence type="predicted"/>
<sequence length="84" mass="9452">MQDLIPLSVMATLYETGAINGAYIVTNGDVWFVIVTMINGDEAYLRHYRKATKKEYSSIDAAIRDIGRIGFKQAVVRLEKKEIA</sequence>
<reference evidence="1 2" key="1">
    <citation type="submission" date="2015-03" db="EMBL/GenBank/DDBJ databases">
        <authorList>
            <person name="Krishnan R."/>
            <person name="Midha S."/>
            <person name="Patil P.B."/>
            <person name="Rameshkumar N."/>
        </authorList>
    </citation>
    <scope>NUCLEOTIDE SEQUENCE [LARGE SCALE GENOMIC DNA]</scope>
    <source>
        <strain evidence="1 2">L1E11</strain>
    </source>
</reference>
<dbReference type="Proteomes" id="UP000248090">
    <property type="component" value="Unassembled WGS sequence"/>
</dbReference>
<evidence type="ECO:0000313" key="1">
    <source>
        <dbReference type="EMBL" id="PXF32091.1"/>
    </source>
</evidence>
<organism evidence="1 2">
    <name type="scientific">Pokkaliibacter plantistimulans</name>
    <dbReference type="NCBI Taxonomy" id="1635171"/>
    <lineage>
        <taxon>Bacteria</taxon>
        <taxon>Pseudomonadati</taxon>
        <taxon>Pseudomonadota</taxon>
        <taxon>Gammaproteobacteria</taxon>
        <taxon>Oceanospirillales</taxon>
        <taxon>Balneatrichaceae</taxon>
        <taxon>Pokkaliibacter</taxon>
    </lineage>
</organism>
<keyword evidence="2" id="KW-1185">Reference proteome</keyword>